<evidence type="ECO:0000256" key="1">
    <source>
        <dbReference type="PIRSR" id="PIRSR006661-1"/>
    </source>
</evidence>
<accession>A0A1D8GJC9</accession>
<protein>
    <submittedName>
        <fullName evidence="3">TIGR00268 family protein</fullName>
    </submittedName>
</protein>
<dbReference type="NCBIfam" id="TIGR00268">
    <property type="entry name" value="ATP-dependent sacrificial sulfur transferase LarE"/>
    <property type="match status" value="1"/>
</dbReference>
<sequence length="273" mass="31042">MTLQEKFEKLKEIIKELDSVAVAFSGGVDSTFLLKTAQDVLGENVVAVTARSSTYPEREFKEAQQFAESIGVRHIVIISEELEIEGFSKNPTNRCYYCKHELFSKIQEVAKGEQVKIVLDGSNFDDLGDYRPGMRAAKELKVVSPLKEAGLTKENIRVLSKDMGLPTWNKPSFACLSSRFPYGQEITPEKLKMVELAEQFLLDKGFRQIRVRHHGDMARIEVEKQEREKFFDLELLDEVGHKLKEFGFSYVTIDASGYRTGSMNEVLSEAEKQ</sequence>
<gene>
    <name evidence="3" type="ORF">Gferi_16415</name>
</gene>
<evidence type="ECO:0000313" key="3">
    <source>
        <dbReference type="EMBL" id="AOT71009.1"/>
    </source>
</evidence>
<dbReference type="AlphaFoldDB" id="A0A1D8GJC9"/>
<dbReference type="GO" id="GO:0006163">
    <property type="term" value="P:purine nucleotide metabolic process"/>
    <property type="evidence" value="ECO:0007669"/>
    <property type="project" value="UniProtKB-ARBA"/>
</dbReference>
<evidence type="ECO:0000259" key="2">
    <source>
        <dbReference type="Pfam" id="PF02540"/>
    </source>
</evidence>
<dbReference type="Gene3D" id="3.40.50.620">
    <property type="entry name" value="HUPs"/>
    <property type="match status" value="1"/>
</dbReference>
<dbReference type="Proteomes" id="UP000095743">
    <property type="component" value="Chromosome"/>
</dbReference>
<dbReference type="GO" id="GO:0016783">
    <property type="term" value="F:sulfurtransferase activity"/>
    <property type="evidence" value="ECO:0007669"/>
    <property type="project" value="InterPro"/>
</dbReference>
<dbReference type="InterPro" id="IPR052188">
    <property type="entry name" value="Ni-pincer_cofactor_biosynth"/>
</dbReference>
<dbReference type="PIRSF" id="PIRSF006661">
    <property type="entry name" value="PP-lp_UCP006661"/>
    <property type="match status" value="1"/>
</dbReference>
<proteinExistence type="predicted"/>
<feature type="active site" description="Nucleophile and sulfur donor" evidence="1">
    <location>
        <position position="175"/>
    </location>
</feature>
<feature type="domain" description="NAD/GMP synthase" evidence="2">
    <location>
        <begin position="16"/>
        <end position="77"/>
    </location>
</feature>
<dbReference type="KEGG" id="gfe:Gferi_16415"/>
<evidence type="ECO:0000313" key="4">
    <source>
        <dbReference type="Proteomes" id="UP000095743"/>
    </source>
</evidence>
<dbReference type="PANTHER" id="PTHR43169">
    <property type="entry name" value="EXSB FAMILY PROTEIN"/>
    <property type="match status" value="1"/>
</dbReference>
<dbReference type="SUPFAM" id="SSF52402">
    <property type="entry name" value="Adenine nucleotide alpha hydrolases-like"/>
    <property type="match status" value="1"/>
</dbReference>
<dbReference type="InterPro" id="IPR014729">
    <property type="entry name" value="Rossmann-like_a/b/a_fold"/>
</dbReference>
<reference evidence="3 4" key="1">
    <citation type="submission" date="2016-09" db="EMBL/GenBank/DDBJ databases">
        <title>Genomic analysis reveals versatility of anaerobic energy metabolism of Geosporobacter ferrireducens IRF9 of phylum Firmicutes.</title>
        <authorList>
            <person name="Kim S.-J."/>
        </authorList>
    </citation>
    <scope>NUCLEOTIDE SEQUENCE [LARGE SCALE GENOMIC DNA]</scope>
    <source>
        <strain evidence="3 4">IRF9</strain>
    </source>
</reference>
<dbReference type="OrthoDB" id="9776919at2"/>
<organism evidence="3 4">
    <name type="scientific">Geosporobacter ferrireducens</name>
    <dbReference type="NCBI Taxonomy" id="1424294"/>
    <lineage>
        <taxon>Bacteria</taxon>
        <taxon>Bacillati</taxon>
        <taxon>Bacillota</taxon>
        <taxon>Clostridia</taxon>
        <taxon>Peptostreptococcales</taxon>
        <taxon>Thermotaleaceae</taxon>
        <taxon>Geosporobacter</taxon>
    </lineage>
</organism>
<name>A0A1D8GJC9_9FIRM</name>
<dbReference type="STRING" id="1424294.Gferi_16415"/>
<dbReference type="PANTHER" id="PTHR43169:SF2">
    <property type="entry name" value="NAD_GMP SYNTHASE DOMAIN-CONTAINING PROTEIN"/>
    <property type="match status" value="1"/>
</dbReference>
<dbReference type="EMBL" id="CP017269">
    <property type="protein sequence ID" value="AOT71009.1"/>
    <property type="molecule type" value="Genomic_DNA"/>
</dbReference>
<dbReference type="InterPro" id="IPR022310">
    <property type="entry name" value="NAD/GMP_synthase"/>
</dbReference>
<keyword evidence="4" id="KW-1185">Reference proteome</keyword>
<dbReference type="Pfam" id="PF02540">
    <property type="entry name" value="NAD_synthase"/>
    <property type="match status" value="1"/>
</dbReference>
<dbReference type="InterPro" id="IPR005232">
    <property type="entry name" value="LarE"/>
</dbReference>
<dbReference type="RefSeq" id="WP_069978380.1">
    <property type="nucleotide sequence ID" value="NZ_CP017269.1"/>
</dbReference>
<dbReference type="CDD" id="cd01990">
    <property type="entry name" value="LarE-like"/>
    <property type="match status" value="1"/>
</dbReference>